<dbReference type="InterPro" id="IPR027417">
    <property type="entry name" value="P-loop_NTPase"/>
</dbReference>
<dbReference type="PANTHER" id="PTHR33844:SF1">
    <property type="entry name" value="SULFOTRANSFERASE DOMAIN-CONTAINING PROTEIN"/>
    <property type="match status" value="1"/>
</dbReference>
<organism evidence="1 2">
    <name type="scientific">Patella caerulea</name>
    <name type="common">Rayed Mediterranean limpet</name>
    <dbReference type="NCBI Taxonomy" id="87958"/>
    <lineage>
        <taxon>Eukaryota</taxon>
        <taxon>Metazoa</taxon>
        <taxon>Spiralia</taxon>
        <taxon>Lophotrochozoa</taxon>
        <taxon>Mollusca</taxon>
        <taxon>Gastropoda</taxon>
        <taxon>Patellogastropoda</taxon>
        <taxon>Patelloidea</taxon>
        <taxon>Patellidae</taxon>
        <taxon>Patella</taxon>
    </lineage>
</organism>
<gene>
    <name evidence="1" type="ORF">SNE40_023534</name>
</gene>
<comment type="caution">
    <text evidence="1">The sequence shown here is derived from an EMBL/GenBank/DDBJ whole genome shotgun (WGS) entry which is preliminary data.</text>
</comment>
<proteinExistence type="predicted"/>
<reference evidence="1 2" key="1">
    <citation type="submission" date="2024-01" db="EMBL/GenBank/DDBJ databases">
        <title>The genome of the rayed Mediterranean limpet Patella caerulea (Linnaeus, 1758).</title>
        <authorList>
            <person name="Anh-Thu Weber A."/>
            <person name="Halstead-Nussloch G."/>
        </authorList>
    </citation>
    <scope>NUCLEOTIDE SEQUENCE [LARGE SCALE GENOMIC DNA]</scope>
    <source>
        <strain evidence="1">AATW-2023a</strain>
        <tissue evidence="1">Whole specimen</tissue>
    </source>
</reference>
<dbReference type="AlphaFoldDB" id="A0AAN8J0F0"/>
<evidence type="ECO:0000313" key="1">
    <source>
        <dbReference type="EMBL" id="KAK6166938.1"/>
    </source>
</evidence>
<dbReference type="SUPFAM" id="SSF52540">
    <property type="entry name" value="P-loop containing nucleoside triphosphate hydrolases"/>
    <property type="match status" value="1"/>
</dbReference>
<accession>A0AAN8J0F0</accession>
<dbReference type="Gene3D" id="3.40.50.300">
    <property type="entry name" value="P-loop containing nucleotide triphosphate hydrolases"/>
    <property type="match status" value="1"/>
</dbReference>
<dbReference type="PANTHER" id="PTHR33844">
    <property type="entry name" value="SULFOTRANSFER_1 DOMAIN-CONTAINING PROTEIN"/>
    <property type="match status" value="1"/>
</dbReference>
<dbReference type="Proteomes" id="UP001347796">
    <property type="component" value="Unassembled WGS sequence"/>
</dbReference>
<keyword evidence="2" id="KW-1185">Reference proteome</keyword>
<dbReference type="EMBL" id="JAZGQO010000021">
    <property type="protein sequence ID" value="KAK6166938.1"/>
    <property type="molecule type" value="Genomic_DNA"/>
</dbReference>
<protein>
    <recommendedName>
        <fullName evidence="3">Sulfotransferase domain-containing protein</fullName>
    </recommendedName>
</protein>
<name>A0AAN8J0F0_PATCE</name>
<evidence type="ECO:0000313" key="2">
    <source>
        <dbReference type="Proteomes" id="UP001347796"/>
    </source>
</evidence>
<sequence>MDQKSENNHLEHMSTAMYKGRDYVIYLMSFLLYRFTRSIIVTFQKFTWAITGVENIRRDARRGLQFRQSAHVLDIFWKRKFLPHTIADPKDFIALHSCFKHPNYVLKPNVSLYCMTKTDAIFVETPEGTNIYKSQQHNSYLYEAQFTNAKKIVMMPLASFHKIASDVGNPKVPTIWISSTGRCGSTLLGQVFYRIPGMLLLSEPDAITNLGYLHKNLSLQQGEYEQLLASAVRLLCKPDDRYSMICVKARPNATALSEDIAHMFPQIRQIFMYRNSLKTVWSYLALLQTDPASQALKFIMDNKVISTILPFFRTGVYNYYVKVNAKEIEAIKPSKLSTVGIFTAAWAAGVSRCVEAREKGIPILPILYEDLMKNPLQSCIVLFNRLDIRKEYLSLAAEAFKVDYQKSSVLGQGLLTSDTRRAIPTECRVEADTILKKYSLPKLGERVEVPGLLRFE</sequence>
<evidence type="ECO:0008006" key="3">
    <source>
        <dbReference type="Google" id="ProtNLM"/>
    </source>
</evidence>